<dbReference type="CDD" id="cd03316">
    <property type="entry name" value="MR_like"/>
    <property type="match status" value="1"/>
</dbReference>
<evidence type="ECO:0000256" key="1">
    <source>
        <dbReference type="ARBA" id="ARBA00023239"/>
    </source>
</evidence>
<dbReference type="InterPro" id="IPR036849">
    <property type="entry name" value="Enolase-like_C_sf"/>
</dbReference>
<sequence length="386" mass="43055">MKIVDVGIHVVAPMDTVEPVSGARLGWVFVEVHTDEGVTGVGECSNWPMHGDLLIARTLEIVRRDLIGRDPAHIERIWQELFHRQTYLGNRGLITTVISGIDQALWDIRGKVLDRPLYDLLGGPVWDDLLLYTHPWGTTPEEIVATTRQVVADGYTAIKHDPFAEMWRRFLDYRGGQISRRGIRDGAALTAAMREAVGPDVELLIDLHGNFNVATAIQCIRALEPYDIGWFEEPVPPEGLDALRQIRRQVDVPLCVGERLFTRWDVLPVLQDGLVNYVMPDVCWTGGVSELKKIATLAETFLVPISPHGAQGPVQIVAGAHVMATVPNFYRLEINSGWLESFNAAITPALEIRDGRLHLPARPGLGIELNHDFIADHPDPDWVRTP</sequence>
<gene>
    <name evidence="3" type="ORF">C1I92_01855</name>
</gene>
<dbReference type="SUPFAM" id="SSF51604">
    <property type="entry name" value="Enolase C-terminal domain-like"/>
    <property type="match status" value="1"/>
</dbReference>
<dbReference type="RefSeq" id="WP_111252952.1">
    <property type="nucleotide sequence ID" value="NZ_POTW01000003.1"/>
</dbReference>
<dbReference type="InterPro" id="IPR034593">
    <property type="entry name" value="DgoD-like"/>
</dbReference>
<dbReference type="PANTHER" id="PTHR48080:SF2">
    <property type="entry name" value="D-GALACTONATE DEHYDRATASE"/>
    <property type="match status" value="1"/>
</dbReference>
<reference evidence="3 4" key="1">
    <citation type="submission" date="2018-01" db="EMBL/GenBank/DDBJ databases">
        <title>Draft genome sequence of Jiangella sp. GTF31.</title>
        <authorList>
            <person name="Sahin N."/>
            <person name="Ay H."/>
            <person name="Saygin H."/>
        </authorList>
    </citation>
    <scope>NUCLEOTIDE SEQUENCE [LARGE SCALE GENOMIC DNA]</scope>
    <source>
        <strain evidence="3 4">GTF31</strain>
    </source>
</reference>
<protein>
    <submittedName>
        <fullName evidence="3">Mandelate racemase</fullName>
    </submittedName>
</protein>
<evidence type="ECO:0000313" key="4">
    <source>
        <dbReference type="Proteomes" id="UP000248764"/>
    </source>
</evidence>
<keyword evidence="4" id="KW-1185">Reference proteome</keyword>
<dbReference type="Pfam" id="PF13378">
    <property type="entry name" value="MR_MLE_C"/>
    <property type="match status" value="1"/>
</dbReference>
<dbReference type="AlphaFoldDB" id="A0A2W2BLN1"/>
<dbReference type="SUPFAM" id="SSF54826">
    <property type="entry name" value="Enolase N-terminal domain-like"/>
    <property type="match status" value="1"/>
</dbReference>
<dbReference type="InterPro" id="IPR013342">
    <property type="entry name" value="Mandelate_racemase_C"/>
</dbReference>
<dbReference type="InterPro" id="IPR029017">
    <property type="entry name" value="Enolase-like_N"/>
</dbReference>
<dbReference type="InterPro" id="IPR013341">
    <property type="entry name" value="Mandelate_racemase_N_dom"/>
</dbReference>
<dbReference type="Gene3D" id="3.20.20.120">
    <property type="entry name" value="Enolase-like C-terminal domain"/>
    <property type="match status" value="1"/>
</dbReference>
<organism evidence="3 4">
    <name type="scientific">Jiangella anatolica</name>
    <dbReference type="NCBI Taxonomy" id="2670374"/>
    <lineage>
        <taxon>Bacteria</taxon>
        <taxon>Bacillati</taxon>
        <taxon>Actinomycetota</taxon>
        <taxon>Actinomycetes</taxon>
        <taxon>Jiangellales</taxon>
        <taxon>Jiangellaceae</taxon>
        <taxon>Jiangella</taxon>
    </lineage>
</organism>
<evidence type="ECO:0000259" key="2">
    <source>
        <dbReference type="SMART" id="SM00922"/>
    </source>
</evidence>
<dbReference type="GO" id="GO:0016829">
    <property type="term" value="F:lyase activity"/>
    <property type="evidence" value="ECO:0007669"/>
    <property type="project" value="UniProtKB-KW"/>
</dbReference>
<dbReference type="Gene3D" id="3.30.390.10">
    <property type="entry name" value="Enolase-like, N-terminal domain"/>
    <property type="match status" value="1"/>
</dbReference>
<evidence type="ECO:0000313" key="3">
    <source>
        <dbReference type="EMBL" id="PZF86260.1"/>
    </source>
</evidence>
<dbReference type="SFLD" id="SFLDG00179">
    <property type="entry name" value="mandelate_racemase"/>
    <property type="match status" value="1"/>
</dbReference>
<dbReference type="EMBL" id="POTW01000003">
    <property type="protein sequence ID" value="PZF86260.1"/>
    <property type="molecule type" value="Genomic_DNA"/>
</dbReference>
<comment type="caution">
    <text evidence="3">The sequence shown here is derived from an EMBL/GenBank/DDBJ whole genome shotgun (WGS) entry which is preliminary data.</text>
</comment>
<feature type="domain" description="Mandelate racemase/muconate lactonizing enzyme C-terminal" evidence="2">
    <location>
        <begin position="140"/>
        <end position="253"/>
    </location>
</feature>
<dbReference type="PANTHER" id="PTHR48080">
    <property type="entry name" value="D-GALACTONATE DEHYDRATASE-RELATED"/>
    <property type="match status" value="1"/>
</dbReference>
<dbReference type="Proteomes" id="UP000248764">
    <property type="component" value="Unassembled WGS sequence"/>
</dbReference>
<name>A0A2W2BLN1_9ACTN</name>
<proteinExistence type="predicted"/>
<accession>A0A2W2BLN1</accession>
<keyword evidence="1" id="KW-0456">Lyase</keyword>
<dbReference type="Pfam" id="PF02746">
    <property type="entry name" value="MR_MLE_N"/>
    <property type="match status" value="1"/>
</dbReference>
<dbReference type="SFLD" id="SFLDS00001">
    <property type="entry name" value="Enolase"/>
    <property type="match status" value="1"/>
</dbReference>
<dbReference type="InterPro" id="IPR029065">
    <property type="entry name" value="Enolase_C-like"/>
</dbReference>
<dbReference type="SMART" id="SM00922">
    <property type="entry name" value="MR_MLE"/>
    <property type="match status" value="1"/>
</dbReference>